<dbReference type="PANTHER" id="PTHR30137:SF19">
    <property type="entry name" value="LUCIFERASE-LIKE MONOOXYGENASE"/>
    <property type="match status" value="1"/>
</dbReference>
<organism evidence="3 4">
    <name type="scientific">Jeotgalibacillus salarius</name>
    <dbReference type="NCBI Taxonomy" id="546023"/>
    <lineage>
        <taxon>Bacteria</taxon>
        <taxon>Bacillati</taxon>
        <taxon>Bacillota</taxon>
        <taxon>Bacilli</taxon>
        <taxon>Bacillales</taxon>
        <taxon>Caryophanaceae</taxon>
        <taxon>Jeotgalibacillus</taxon>
    </lineage>
</organism>
<dbReference type="AlphaFoldDB" id="A0A4Y8LGS8"/>
<dbReference type="EMBL" id="SORX01000004">
    <property type="protein sequence ID" value="TFE01660.1"/>
    <property type="molecule type" value="Genomic_DNA"/>
</dbReference>
<dbReference type="Proteomes" id="UP000297776">
    <property type="component" value="Unassembled WGS sequence"/>
</dbReference>
<proteinExistence type="predicted"/>
<dbReference type="PANTHER" id="PTHR30137">
    <property type="entry name" value="LUCIFERASE-LIKE MONOOXYGENASE"/>
    <property type="match status" value="1"/>
</dbReference>
<dbReference type="InterPro" id="IPR050766">
    <property type="entry name" value="Bact_Lucif_Oxidored"/>
</dbReference>
<dbReference type="OrthoDB" id="9780518at2"/>
<protein>
    <submittedName>
        <fullName evidence="3">LLM class flavin-dependent oxidoreductase</fullName>
    </submittedName>
</protein>
<dbReference type="InterPro" id="IPR036661">
    <property type="entry name" value="Luciferase-like_sf"/>
</dbReference>
<feature type="domain" description="Luciferase-like" evidence="2">
    <location>
        <begin position="1"/>
        <end position="297"/>
    </location>
</feature>
<accession>A0A4Y8LGS8</accession>
<dbReference type="InterPro" id="IPR011251">
    <property type="entry name" value="Luciferase-like_dom"/>
</dbReference>
<gene>
    <name evidence="3" type="ORF">E2626_08815</name>
</gene>
<evidence type="ECO:0000256" key="1">
    <source>
        <dbReference type="ARBA" id="ARBA00007789"/>
    </source>
</evidence>
<dbReference type="RefSeq" id="WP_134381377.1">
    <property type="nucleotide sequence ID" value="NZ_SORX01000004.1"/>
</dbReference>
<dbReference type="Pfam" id="PF00296">
    <property type="entry name" value="Bac_luciferase"/>
    <property type="match status" value="1"/>
</dbReference>
<evidence type="ECO:0000313" key="4">
    <source>
        <dbReference type="Proteomes" id="UP000297776"/>
    </source>
</evidence>
<sequence>MKIGILDQVPMPQGTEPSDVLNDTVELAKFAEQLGYKRYWLAEHHNTNGLLSAAPEILMTRIASATESIKVGSGGVLLPQYSPLKVAETFKTMEALFPGRVDLGVGRSPGGTERTRAALTDSRESMMGAFPRHLDELYGFMHNELPKQHEYRMVKVTPRTGSAPPVWVLGLSPRSAKLAAERGMGLTFGHFINPDKWEETLRIYREHFKPGQFSSPTVNVSVFVVCAETQKEAEHLALTQDMWLLGIEKGDSQVHSPDQLKKSDLSSADVEKIRHNRRRMIVGTPEIVKASLEELSERYQTDDFLLITNIYSHEDKKRSYELIAREIHKQKSLETV</sequence>
<keyword evidence="4" id="KW-1185">Reference proteome</keyword>
<name>A0A4Y8LGS8_9BACL</name>
<evidence type="ECO:0000313" key="3">
    <source>
        <dbReference type="EMBL" id="TFE01660.1"/>
    </source>
</evidence>
<dbReference type="Gene3D" id="3.20.20.30">
    <property type="entry name" value="Luciferase-like domain"/>
    <property type="match status" value="1"/>
</dbReference>
<dbReference type="InterPro" id="IPR019949">
    <property type="entry name" value="CmoO-like"/>
</dbReference>
<comment type="similarity">
    <text evidence="1">To bacterial alkanal monooxygenase alpha and beta chains.</text>
</comment>
<comment type="caution">
    <text evidence="3">The sequence shown here is derived from an EMBL/GenBank/DDBJ whole genome shotgun (WGS) entry which is preliminary data.</text>
</comment>
<dbReference type="NCBIfam" id="TIGR03558">
    <property type="entry name" value="oxido_grp_1"/>
    <property type="match status" value="1"/>
</dbReference>
<evidence type="ECO:0000259" key="2">
    <source>
        <dbReference type="Pfam" id="PF00296"/>
    </source>
</evidence>
<dbReference type="GO" id="GO:0005829">
    <property type="term" value="C:cytosol"/>
    <property type="evidence" value="ECO:0007669"/>
    <property type="project" value="TreeGrafter"/>
</dbReference>
<dbReference type="SUPFAM" id="SSF51679">
    <property type="entry name" value="Bacterial luciferase-like"/>
    <property type="match status" value="1"/>
</dbReference>
<reference evidence="3 4" key="1">
    <citation type="submission" date="2019-03" db="EMBL/GenBank/DDBJ databases">
        <authorList>
            <person name="Yang Y."/>
        </authorList>
    </citation>
    <scope>NUCLEOTIDE SEQUENCE [LARGE SCALE GENOMIC DNA]</scope>
    <source>
        <strain evidence="3 4">ASL-1</strain>
    </source>
</reference>
<dbReference type="FunFam" id="3.20.20.30:FF:000002">
    <property type="entry name" value="LLM class flavin-dependent oxidoreductase"/>
    <property type="match status" value="1"/>
</dbReference>
<dbReference type="GO" id="GO:0016705">
    <property type="term" value="F:oxidoreductase activity, acting on paired donors, with incorporation or reduction of molecular oxygen"/>
    <property type="evidence" value="ECO:0007669"/>
    <property type="project" value="InterPro"/>
</dbReference>